<sequence>MAALEELTDADLLRLRKKAALYAPGTGLGGDDLLQEAILRTLEAEGRNCPEDVPVAVYLGNAMRSIADGERDKYARQSSIPVDDYDNLPDGAADIHSLSAEEVVSAQDQLGRTIYRLETLFADDPPALAIVIGDMEEWSATEIKEAESMDDKEYATARRRVRRTIEREFGGGNQS</sequence>
<protein>
    <submittedName>
        <fullName evidence="1">RNA polymerase sigma-70 factor (ECF subfamily)</fullName>
    </submittedName>
</protein>
<evidence type="ECO:0000313" key="1">
    <source>
        <dbReference type="EMBL" id="MCP1675642.1"/>
    </source>
</evidence>
<dbReference type="EMBL" id="JALJXV010000006">
    <property type="protein sequence ID" value="MCP1675642.1"/>
    <property type="molecule type" value="Genomic_DNA"/>
</dbReference>
<accession>A0AAE3G8A2</accession>
<comment type="caution">
    <text evidence="1">The sequence shown here is derived from an EMBL/GenBank/DDBJ whole genome shotgun (WGS) entry which is preliminary data.</text>
</comment>
<dbReference type="RefSeq" id="WP_253479259.1">
    <property type="nucleotide sequence ID" value="NZ_JALJXV010000006.1"/>
</dbReference>
<reference evidence="1" key="1">
    <citation type="submission" date="2022-03" db="EMBL/GenBank/DDBJ databases">
        <title>Genomic Encyclopedia of Type Strains, Phase III (KMG-III): the genomes of soil and plant-associated and newly described type strains.</title>
        <authorList>
            <person name="Whitman W."/>
        </authorList>
    </citation>
    <scope>NUCLEOTIDE SEQUENCE</scope>
    <source>
        <strain evidence="1">ANL 6-2</strain>
    </source>
</reference>
<proteinExistence type="predicted"/>
<dbReference type="AlphaFoldDB" id="A0AAE3G8A2"/>
<dbReference type="Proteomes" id="UP001205843">
    <property type="component" value="Unassembled WGS sequence"/>
</dbReference>
<evidence type="ECO:0000313" key="2">
    <source>
        <dbReference type="Proteomes" id="UP001205843"/>
    </source>
</evidence>
<keyword evidence="2" id="KW-1185">Reference proteome</keyword>
<organism evidence="1 2">
    <name type="scientific">Natronocella acetinitrilica</name>
    <dbReference type="NCBI Taxonomy" id="414046"/>
    <lineage>
        <taxon>Bacteria</taxon>
        <taxon>Pseudomonadati</taxon>
        <taxon>Pseudomonadota</taxon>
        <taxon>Gammaproteobacteria</taxon>
        <taxon>Chromatiales</taxon>
        <taxon>Ectothiorhodospiraceae</taxon>
        <taxon>Natronocella</taxon>
    </lineage>
</organism>
<name>A0AAE3G8A2_9GAMM</name>
<gene>
    <name evidence="1" type="ORF">J2T57_002792</name>
</gene>